<evidence type="ECO:0000313" key="2">
    <source>
        <dbReference type="EMBL" id="KAL2798539.1"/>
    </source>
</evidence>
<keyword evidence="1" id="KW-1133">Transmembrane helix</keyword>
<dbReference type="Proteomes" id="UP001610563">
    <property type="component" value="Unassembled WGS sequence"/>
</dbReference>
<feature type="transmembrane region" description="Helical" evidence="1">
    <location>
        <begin position="20"/>
        <end position="45"/>
    </location>
</feature>
<dbReference type="EMBL" id="JBFTWV010000012">
    <property type="protein sequence ID" value="KAL2798539.1"/>
    <property type="molecule type" value="Genomic_DNA"/>
</dbReference>
<proteinExistence type="predicted"/>
<accession>A0ABR4GIX4</accession>
<sequence>MLIWIVSQDAKVHTATDLHLVAVTLMMLIRCIPWITQTLLAAIFAKDSHPIPINRWERTPRPFWNNPIWMLNLQLFQSLFTHVHFGVFAGGVHVRTNKRHSVHGHLDAPAISFPATCEMKLGQKHCLYRQYTEIVKYF</sequence>
<protein>
    <recommendedName>
        <fullName evidence="4">Secreted protein</fullName>
    </recommendedName>
</protein>
<keyword evidence="1" id="KW-0472">Membrane</keyword>
<evidence type="ECO:0000313" key="3">
    <source>
        <dbReference type="Proteomes" id="UP001610563"/>
    </source>
</evidence>
<keyword evidence="3" id="KW-1185">Reference proteome</keyword>
<name>A0ABR4GIX4_9EURO</name>
<gene>
    <name evidence="2" type="ORF">BJX66DRAFT_295131</name>
</gene>
<keyword evidence="1" id="KW-0812">Transmembrane</keyword>
<organism evidence="2 3">
    <name type="scientific">Aspergillus keveii</name>
    <dbReference type="NCBI Taxonomy" id="714993"/>
    <lineage>
        <taxon>Eukaryota</taxon>
        <taxon>Fungi</taxon>
        <taxon>Dikarya</taxon>
        <taxon>Ascomycota</taxon>
        <taxon>Pezizomycotina</taxon>
        <taxon>Eurotiomycetes</taxon>
        <taxon>Eurotiomycetidae</taxon>
        <taxon>Eurotiales</taxon>
        <taxon>Aspergillaceae</taxon>
        <taxon>Aspergillus</taxon>
        <taxon>Aspergillus subgen. Nidulantes</taxon>
    </lineage>
</organism>
<reference evidence="2 3" key="1">
    <citation type="submission" date="2024-07" db="EMBL/GenBank/DDBJ databases">
        <title>Section-level genome sequencing and comparative genomics of Aspergillus sections Usti and Cavernicolus.</title>
        <authorList>
            <consortium name="Lawrence Berkeley National Laboratory"/>
            <person name="Nybo J.L."/>
            <person name="Vesth T.C."/>
            <person name="Theobald S."/>
            <person name="Frisvad J.C."/>
            <person name="Larsen T.O."/>
            <person name="Kjaerboelling I."/>
            <person name="Rothschild-Mancinelli K."/>
            <person name="Lyhne E.K."/>
            <person name="Kogle M.E."/>
            <person name="Barry K."/>
            <person name="Clum A."/>
            <person name="Na H."/>
            <person name="Ledsgaard L."/>
            <person name="Lin J."/>
            <person name="Lipzen A."/>
            <person name="Kuo A."/>
            <person name="Riley R."/>
            <person name="Mondo S."/>
            <person name="Labutti K."/>
            <person name="Haridas S."/>
            <person name="Pangalinan J."/>
            <person name="Salamov A.A."/>
            <person name="Simmons B.A."/>
            <person name="Magnuson J.K."/>
            <person name="Chen J."/>
            <person name="Drula E."/>
            <person name="Henrissat B."/>
            <person name="Wiebenga A."/>
            <person name="Lubbers R.J."/>
            <person name="Gomes A.C."/>
            <person name="Makela M.R."/>
            <person name="Stajich J."/>
            <person name="Grigoriev I.V."/>
            <person name="Mortensen U.H."/>
            <person name="De Vries R.P."/>
            <person name="Baker S.E."/>
            <person name="Andersen M.R."/>
        </authorList>
    </citation>
    <scope>NUCLEOTIDE SEQUENCE [LARGE SCALE GENOMIC DNA]</scope>
    <source>
        <strain evidence="2 3">CBS 209.92</strain>
    </source>
</reference>
<evidence type="ECO:0000256" key="1">
    <source>
        <dbReference type="SAM" id="Phobius"/>
    </source>
</evidence>
<comment type="caution">
    <text evidence="2">The sequence shown here is derived from an EMBL/GenBank/DDBJ whole genome shotgun (WGS) entry which is preliminary data.</text>
</comment>
<evidence type="ECO:0008006" key="4">
    <source>
        <dbReference type="Google" id="ProtNLM"/>
    </source>
</evidence>